<dbReference type="EMBL" id="CP094358">
    <property type="protein sequence ID" value="UOB17590.1"/>
    <property type="molecule type" value="Genomic_DNA"/>
</dbReference>
<dbReference type="KEGG" id="fbm:MQE35_17855"/>
<dbReference type="AlphaFoldDB" id="A0A9E7CZJ3"/>
<evidence type="ECO:0000313" key="2">
    <source>
        <dbReference type="Proteomes" id="UP000831290"/>
    </source>
</evidence>
<reference evidence="1" key="1">
    <citation type="submission" date="2022-03" db="EMBL/GenBank/DDBJ databases">
        <title>Description of Abyssus ytuae gen. nov., sp. nov., a novel member of the family Flavobacteriaceae isolated from the sediment of Mariana Trench.</title>
        <authorList>
            <person name="Zhang J."/>
            <person name="Xu X."/>
        </authorList>
    </citation>
    <scope>NUCLEOTIDE SEQUENCE</scope>
    <source>
        <strain evidence="1">MT3330</strain>
    </source>
</reference>
<sequence>MDKIVTEQSAIPQVNYYEKDNLINEFVNKLKYYKSELLTTRKKFENNYDVIIKARKLDEVRDYSIMLLENLFNCNVLLKKLKKIKKRETSGKNTKGIQKKMEDVIKNFKLFKRETGKIFEFEL</sequence>
<gene>
    <name evidence="1" type="ORF">MQE35_17855</name>
</gene>
<proteinExistence type="predicted"/>
<dbReference type="RefSeq" id="WP_255843153.1">
    <property type="nucleotide sequence ID" value="NZ_CP094358.1"/>
</dbReference>
<dbReference type="Proteomes" id="UP000831290">
    <property type="component" value="Chromosome"/>
</dbReference>
<protein>
    <submittedName>
        <fullName evidence="1">Uncharacterized protein</fullName>
    </submittedName>
</protein>
<accession>A0A9E7CZJ3</accession>
<evidence type="ECO:0000313" key="1">
    <source>
        <dbReference type="EMBL" id="UOB17590.1"/>
    </source>
</evidence>
<organism evidence="1 2">
    <name type="scientific">Abyssalbus ytuae</name>
    <dbReference type="NCBI Taxonomy" id="2926907"/>
    <lineage>
        <taxon>Bacteria</taxon>
        <taxon>Pseudomonadati</taxon>
        <taxon>Bacteroidota</taxon>
        <taxon>Flavobacteriia</taxon>
        <taxon>Flavobacteriales</taxon>
        <taxon>Flavobacteriaceae</taxon>
        <taxon>Abyssalbus</taxon>
    </lineage>
</organism>
<name>A0A9E7CZJ3_9FLAO</name>
<keyword evidence="2" id="KW-1185">Reference proteome</keyword>